<protein>
    <recommendedName>
        <fullName evidence="5">DNA polymerase beta</fullName>
        <ecNumber evidence="3">2.7.7.7</ecNumber>
        <ecNumber evidence="4">4.2.99.18</ecNumber>
    </recommendedName>
    <alternativeName>
        <fullName evidence="16">5'-deoxyribose-phosphate lyase</fullName>
    </alternativeName>
    <alternativeName>
        <fullName evidence="17">AP lyase</fullName>
    </alternativeName>
</protein>
<evidence type="ECO:0000259" key="24">
    <source>
        <dbReference type="SMART" id="SM00483"/>
    </source>
</evidence>
<evidence type="ECO:0000256" key="19">
    <source>
        <dbReference type="ARBA" id="ARBA00044678"/>
    </source>
</evidence>
<dbReference type="PANTHER" id="PTHR36928">
    <property type="entry name" value="PHOSPHATASE YCDX-RELATED"/>
    <property type="match status" value="1"/>
</dbReference>
<dbReference type="SMART" id="SM00483">
    <property type="entry name" value="POLXc"/>
    <property type="match status" value="1"/>
</dbReference>
<evidence type="ECO:0000256" key="15">
    <source>
        <dbReference type="ARBA" id="ARBA00023204"/>
    </source>
</evidence>
<dbReference type="CDD" id="cd07436">
    <property type="entry name" value="PHP_PolX"/>
    <property type="match status" value="1"/>
</dbReference>
<dbReference type="SUPFAM" id="SSF81301">
    <property type="entry name" value="Nucleotidyltransferase"/>
    <property type="match status" value="1"/>
</dbReference>
<reference evidence="26" key="1">
    <citation type="submission" date="2017-11" db="EMBL/GenBank/DDBJ databases">
        <title>The draft genome sequence of Chromatocurvus sp. F02.</title>
        <authorList>
            <person name="Du Z.-J."/>
            <person name="Chang Y.-Q."/>
        </authorList>
    </citation>
    <scope>NUCLEOTIDE SEQUENCE [LARGE SCALE GENOMIC DNA]</scope>
    <source>
        <strain evidence="26">F02</strain>
    </source>
</reference>
<keyword evidence="25" id="KW-0540">Nuclease</keyword>
<comment type="caution">
    <text evidence="25">The sequence shown here is derived from an EMBL/GenBank/DDBJ whole genome shotgun (WGS) entry which is preliminary data.</text>
</comment>
<evidence type="ECO:0000256" key="13">
    <source>
        <dbReference type="ARBA" id="ARBA00022932"/>
    </source>
</evidence>
<evidence type="ECO:0000256" key="9">
    <source>
        <dbReference type="ARBA" id="ARBA00022695"/>
    </source>
</evidence>
<comment type="cofactor">
    <cofactor evidence="1">
        <name>Mg(2+)</name>
        <dbReference type="ChEBI" id="CHEBI:18420"/>
    </cofactor>
</comment>
<dbReference type="SMART" id="SM00481">
    <property type="entry name" value="POLIIIAc"/>
    <property type="match status" value="1"/>
</dbReference>
<accession>A0A2N5Y213</accession>
<evidence type="ECO:0000313" key="26">
    <source>
        <dbReference type="Proteomes" id="UP000234845"/>
    </source>
</evidence>
<feature type="domain" description="Polymerase/histidinol phosphatase N-terminal" evidence="23">
    <location>
        <begin position="340"/>
        <end position="419"/>
    </location>
</feature>
<keyword evidence="14" id="KW-0915">Sodium</keyword>
<dbReference type="Pfam" id="PF14791">
    <property type="entry name" value="DNA_pol_B_thumb"/>
    <property type="match status" value="1"/>
</dbReference>
<dbReference type="GO" id="GO:0005829">
    <property type="term" value="C:cytosol"/>
    <property type="evidence" value="ECO:0007669"/>
    <property type="project" value="TreeGrafter"/>
</dbReference>
<evidence type="ECO:0000256" key="11">
    <source>
        <dbReference type="ARBA" id="ARBA00022763"/>
    </source>
</evidence>
<evidence type="ECO:0000256" key="16">
    <source>
        <dbReference type="ARBA" id="ARBA00035717"/>
    </source>
</evidence>
<dbReference type="Pfam" id="PF14792">
    <property type="entry name" value="DNA_pol_B_palm"/>
    <property type="match status" value="1"/>
</dbReference>
<dbReference type="InterPro" id="IPR027421">
    <property type="entry name" value="DNA_pol_lamdba_lyase_dom_sf"/>
</dbReference>
<dbReference type="PANTHER" id="PTHR36928:SF1">
    <property type="entry name" value="PHOSPHATASE YCDX-RELATED"/>
    <property type="match status" value="1"/>
</dbReference>
<evidence type="ECO:0000256" key="2">
    <source>
        <dbReference type="ARBA" id="ARBA00004496"/>
    </source>
</evidence>
<keyword evidence="13" id="KW-0239">DNA-directed DNA polymerase</keyword>
<evidence type="ECO:0000256" key="4">
    <source>
        <dbReference type="ARBA" id="ARBA00012720"/>
    </source>
</evidence>
<dbReference type="GO" id="GO:0042578">
    <property type="term" value="F:phosphoric ester hydrolase activity"/>
    <property type="evidence" value="ECO:0007669"/>
    <property type="project" value="TreeGrafter"/>
</dbReference>
<keyword evidence="8" id="KW-0808">Transferase</keyword>
<dbReference type="EC" id="2.7.7.7" evidence="3"/>
<dbReference type="NCBIfam" id="NF006375">
    <property type="entry name" value="PRK08609.1"/>
    <property type="match status" value="1"/>
</dbReference>
<evidence type="ECO:0000256" key="10">
    <source>
        <dbReference type="ARBA" id="ARBA00022705"/>
    </source>
</evidence>
<keyword evidence="6" id="KW-0488">Methylation</keyword>
<dbReference type="InterPro" id="IPR029398">
    <property type="entry name" value="PolB_thumb"/>
</dbReference>
<dbReference type="InterPro" id="IPR028207">
    <property type="entry name" value="DNA_pol_B_palm_palm"/>
</dbReference>
<gene>
    <name evidence="25" type="ORF">CWI75_11790</name>
</gene>
<dbReference type="RefSeq" id="WP_101521688.1">
    <property type="nucleotide sequence ID" value="NZ_PKLZ01000008.1"/>
</dbReference>
<dbReference type="PIRSF" id="PIRSF005047">
    <property type="entry name" value="UCP005047_YshC"/>
    <property type="match status" value="1"/>
</dbReference>
<evidence type="ECO:0000256" key="5">
    <source>
        <dbReference type="ARBA" id="ARBA00020020"/>
    </source>
</evidence>
<dbReference type="Pfam" id="PF02811">
    <property type="entry name" value="PHP"/>
    <property type="match status" value="1"/>
</dbReference>
<comment type="catalytic activity">
    <reaction evidence="19">
        <text>a 5'-end 2'-deoxyribose-2'-deoxyribonucleotide-DNA = (2E,4S)-4-hydroxypenten-2-al-5-phosphate + a 5'-end 5'-phospho-2'-deoxyribonucleoside-DNA + H(+)</text>
        <dbReference type="Rhea" id="RHEA:76255"/>
        <dbReference type="Rhea" id="RHEA-COMP:13180"/>
        <dbReference type="Rhea" id="RHEA-COMP:18657"/>
        <dbReference type="ChEBI" id="CHEBI:15378"/>
        <dbReference type="ChEBI" id="CHEBI:136412"/>
        <dbReference type="ChEBI" id="CHEBI:195194"/>
        <dbReference type="ChEBI" id="CHEBI:195195"/>
    </reaction>
</comment>
<organism evidence="25 26">
    <name type="scientific">Kineobactrum sediminis</name>
    <dbReference type="NCBI Taxonomy" id="1905677"/>
    <lineage>
        <taxon>Bacteria</taxon>
        <taxon>Pseudomonadati</taxon>
        <taxon>Pseudomonadota</taxon>
        <taxon>Gammaproteobacteria</taxon>
        <taxon>Cellvibrionales</taxon>
        <taxon>Halieaceae</taxon>
        <taxon>Kineobactrum</taxon>
    </lineage>
</organism>
<evidence type="ECO:0000256" key="6">
    <source>
        <dbReference type="ARBA" id="ARBA00022481"/>
    </source>
</evidence>
<evidence type="ECO:0000256" key="14">
    <source>
        <dbReference type="ARBA" id="ARBA00023053"/>
    </source>
</evidence>
<dbReference type="InterPro" id="IPR047967">
    <property type="entry name" value="PolX_PHP"/>
</dbReference>
<keyword evidence="25" id="KW-0269">Exonuclease</keyword>
<dbReference type="InterPro" id="IPR003583">
    <property type="entry name" value="Hlx-hairpin-Hlx_DNA-bd_motif"/>
</dbReference>
<evidence type="ECO:0000256" key="20">
    <source>
        <dbReference type="ARBA" id="ARBA00045548"/>
    </source>
</evidence>
<keyword evidence="26" id="KW-1185">Reference proteome</keyword>
<dbReference type="InterPro" id="IPR002008">
    <property type="entry name" value="DNA_pol_X_beta-like"/>
</dbReference>
<feature type="domain" description="DNA-directed DNA polymerase X" evidence="24">
    <location>
        <begin position="3"/>
        <end position="316"/>
    </location>
</feature>
<dbReference type="InterPro" id="IPR050243">
    <property type="entry name" value="PHP_phosphatase"/>
</dbReference>
<keyword evidence="10" id="KW-0235">DNA replication</keyword>
<evidence type="ECO:0000313" key="25">
    <source>
        <dbReference type="EMBL" id="PLW82436.1"/>
    </source>
</evidence>
<dbReference type="CDD" id="cd00141">
    <property type="entry name" value="NT_POLXc"/>
    <property type="match status" value="1"/>
</dbReference>
<dbReference type="InterPro" id="IPR010996">
    <property type="entry name" value="HHH_MUS81"/>
</dbReference>
<dbReference type="InterPro" id="IPR016195">
    <property type="entry name" value="Pol/histidinol_Pase-like"/>
</dbReference>
<dbReference type="PRINTS" id="PR00870">
    <property type="entry name" value="DNAPOLXBETA"/>
</dbReference>
<dbReference type="SMART" id="SM00278">
    <property type="entry name" value="HhH1"/>
    <property type="match status" value="3"/>
</dbReference>
<dbReference type="FunFam" id="3.20.20.140:FF:000047">
    <property type="entry name" value="PHP domain-containing protein"/>
    <property type="match status" value="1"/>
</dbReference>
<dbReference type="Gene3D" id="1.10.150.20">
    <property type="entry name" value="5' to 3' exonuclease, C-terminal subdomain"/>
    <property type="match status" value="1"/>
</dbReference>
<dbReference type="GO" id="GO:0003677">
    <property type="term" value="F:DNA binding"/>
    <property type="evidence" value="ECO:0007669"/>
    <property type="project" value="InterPro"/>
</dbReference>
<keyword evidence="9" id="KW-0548">Nucleotidyltransferase</keyword>
<keyword evidence="11" id="KW-0227">DNA damage</keyword>
<comment type="function">
    <text evidence="20">Repair polymerase that plays a key role in base-excision repair. During this process, the damaged base is excised by specific DNA glycosylases, the DNA backbone is nicked at the abasic site by an apurinic/apyrimidic (AP) endonuclease, and POLB removes 5'-deoxyribose-phosphate from the preincised AP site acting as a 5'-deoxyribose-phosphate lyase (5'-dRP lyase); through its DNA polymerase activity, it adds one nucleotide to the 3' end of the arising single-nucleotide gap. Conducts 'gap-filling' DNA synthesis in a stepwise distributive fashion rather than in a processive fashion as for other DNA polymerases. It is also able to cleave sugar-phosphate bonds 3' to an intact AP site, acting as an AP lyase.</text>
</comment>
<evidence type="ECO:0000256" key="12">
    <source>
        <dbReference type="ARBA" id="ARBA00022843"/>
    </source>
</evidence>
<evidence type="ECO:0000256" key="18">
    <source>
        <dbReference type="ARBA" id="ARBA00044632"/>
    </source>
</evidence>
<dbReference type="InterPro" id="IPR004013">
    <property type="entry name" value="PHP_dom"/>
</dbReference>
<dbReference type="Gene3D" id="1.10.150.110">
    <property type="entry name" value="DNA polymerase beta, N-terminal domain-like"/>
    <property type="match status" value="1"/>
</dbReference>
<dbReference type="Gene3D" id="3.30.460.10">
    <property type="entry name" value="Beta Polymerase, domain 2"/>
    <property type="match status" value="1"/>
</dbReference>
<keyword evidence="25" id="KW-0378">Hydrolase</keyword>
<comment type="subcellular location">
    <subcellularLocation>
        <location evidence="2">Cytoplasm</location>
    </subcellularLocation>
</comment>
<dbReference type="InterPro" id="IPR002054">
    <property type="entry name" value="DNA-dir_DNA_pol_X"/>
</dbReference>
<dbReference type="GO" id="GO:0004527">
    <property type="term" value="F:exonuclease activity"/>
    <property type="evidence" value="ECO:0007669"/>
    <property type="project" value="UniProtKB-KW"/>
</dbReference>
<feature type="domain" description="Helix-hairpin-helix DNA-binding motif class 1" evidence="22">
    <location>
        <begin position="94"/>
        <end position="113"/>
    </location>
</feature>
<dbReference type="OrthoDB" id="9808747at2"/>
<evidence type="ECO:0000256" key="3">
    <source>
        <dbReference type="ARBA" id="ARBA00012417"/>
    </source>
</evidence>
<feature type="domain" description="Helix-hairpin-helix DNA-binding motif class 1" evidence="22">
    <location>
        <begin position="129"/>
        <end position="148"/>
    </location>
</feature>
<dbReference type="EMBL" id="PKLZ01000008">
    <property type="protein sequence ID" value="PLW82436.1"/>
    <property type="molecule type" value="Genomic_DNA"/>
</dbReference>
<evidence type="ECO:0000259" key="23">
    <source>
        <dbReference type="SMART" id="SM00481"/>
    </source>
</evidence>
<dbReference type="AlphaFoldDB" id="A0A2N5Y213"/>
<dbReference type="GO" id="GO:0003887">
    <property type="term" value="F:DNA-directed DNA polymerase activity"/>
    <property type="evidence" value="ECO:0007669"/>
    <property type="project" value="UniProtKB-KW"/>
</dbReference>
<dbReference type="SUPFAM" id="SSF89550">
    <property type="entry name" value="PHP domain-like"/>
    <property type="match status" value="1"/>
</dbReference>
<dbReference type="Gene3D" id="3.30.210.10">
    <property type="entry name" value="DNA polymerase, thumb domain"/>
    <property type="match status" value="1"/>
</dbReference>
<dbReference type="Pfam" id="PF14520">
    <property type="entry name" value="HHH_5"/>
    <property type="match status" value="1"/>
</dbReference>
<dbReference type="GO" id="GO:0140078">
    <property type="term" value="F:class I DNA-(apurinic or apyrimidinic site) endonuclease activity"/>
    <property type="evidence" value="ECO:0007669"/>
    <property type="project" value="UniProtKB-EC"/>
</dbReference>
<dbReference type="Pfam" id="PF14716">
    <property type="entry name" value="HHH_8"/>
    <property type="match status" value="1"/>
</dbReference>
<sequence>MPIHNNEIADDFDRLADLLEIEGANQFRVRAYRDAARTVRNDTRNMADRIEDGEDLSEIAGIGEDLAEKIKTIVETGELPLLEEVRLRVPDALSDLMRIEGLGPKRVKALYHNLDIETIDDLKDAAENEKIQELEGFGRKTEHIIKERVERFAGAEKRTTLLVAEDIAESLVEYLKQSKGLKDIVIAGSYRRCKETVGDLDILVTAKKDSSVMKRFVDYDEVIEVILHGKTRSTVRLRSGMHVDLRVVPEVSYGSALHYFTGSKAHNIGVRKLGMKKGYKINEYGVFKNDKRIAGKTEKEVYEKVGLCYVPPELREGRGEIEAAKNNALPDLVTLNDIRGDLHCHTTATDGHNSLKKMTEAARERGYEYIAFTDHSKHVTVARGLDKKRLLKQIDAIDRLNDKLDDIVVLKSIELDILEDGSLDLPDSVLKKLDFTVCSVHYKFHLSSKKQTERILRAMDNPCFTIFGHPTGRQINEREPYQVDIEKIIKGAVERGCFLEVNANASRLDLNDDACKLAKDNGLKVAISTDAHSVSDLDFMRFGLNQARRGWMEAKDVINTLPLKKLRKLFQRG</sequence>
<dbReference type="EC" id="4.2.99.18" evidence="4"/>
<dbReference type="Gene3D" id="3.20.20.140">
    <property type="entry name" value="Metal-dependent hydrolases"/>
    <property type="match status" value="1"/>
</dbReference>
<dbReference type="InterPro" id="IPR037160">
    <property type="entry name" value="DNA_Pol_thumb_sf"/>
</dbReference>
<feature type="domain" description="Helix-hairpin-helix DNA-binding motif class 1" evidence="22">
    <location>
        <begin position="54"/>
        <end position="73"/>
    </location>
</feature>
<keyword evidence="15" id="KW-0234">DNA repair</keyword>
<evidence type="ECO:0000256" key="7">
    <source>
        <dbReference type="ARBA" id="ARBA00022634"/>
    </source>
</evidence>
<evidence type="ECO:0000256" key="8">
    <source>
        <dbReference type="ARBA" id="ARBA00022679"/>
    </source>
</evidence>
<keyword evidence="7" id="KW-0237">DNA synthesis</keyword>
<evidence type="ECO:0000256" key="17">
    <source>
        <dbReference type="ARBA" id="ARBA00035726"/>
    </source>
</evidence>
<dbReference type="GO" id="GO:0006281">
    <property type="term" value="P:DNA repair"/>
    <property type="evidence" value="ECO:0007669"/>
    <property type="project" value="UniProtKB-KW"/>
</dbReference>
<comment type="catalytic activity">
    <reaction evidence="18">
        <text>2'-deoxyribonucleotide-(2'-deoxyribose 5'-phosphate)-2'-deoxyribonucleotide-DNA = a 3'-end 2'-deoxyribonucleotide-(2,3-dehydro-2,3-deoxyribose 5'-phosphate)-DNA + a 5'-end 5'-phospho-2'-deoxyribonucleoside-DNA + H(+)</text>
        <dbReference type="Rhea" id="RHEA:66592"/>
        <dbReference type="Rhea" id="RHEA-COMP:13180"/>
        <dbReference type="Rhea" id="RHEA-COMP:16897"/>
        <dbReference type="Rhea" id="RHEA-COMP:17067"/>
        <dbReference type="ChEBI" id="CHEBI:15378"/>
        <dbReference type="ChEBI" id="CHEBI:136412"/>
        <dbReference type="ChEBI" id="CHEBI:157695"/>
        <dbReference type="ChEBI" id="CHEBI:167181"/>
        <dbReference type="EC" id="4.2.99.18"/>
    </reaction>
</comment>
<evidence type="ECO:0000259" key="22">
    <source>
        <dbReference type="SMART" id="SM00278"/>
    </source>
</evidence>
<dbReference type="InterPro" id="IPR043519">
    <property type="entry name" value="NT_sf"/>
</dbReference>
<name>A0A2N5Y213_9GAMM</name>
<dbReference type="SUPFAM" id="SSF158702">
    <property type="entry name" value="Sec63 N-terminal domain-like"/>
    <property type="match status" value="1"/>
</dbReference>
<dbReference type="SUPFAM" id="SSF47802">
    <property type="entry name" value="DNA polymerase beta, N-terminal domain-like"/>
    <property type="match status" value="1"/>
</dbReference>
<keyword evidence="12" id="KW-0832">Ubl conjugation</keyword>
<dbReference type="InterPro" id="IPR003141">
    <property type="entry name" value="Pol/His_phosphatase_N"/>
</dbReference>
<dbReference type="Proteomes" id="UP000234845">
    <property type="component" value="Unassembled WGS sequence"/>
</dbReference>
<proteinExistence type="predicted"/>
<dbReference type="GO" id="GO:0008270">
    <property type="term" value="F:zinc ion binding"/>
    <property type="evidence" value="ECO:0007669"/>
    <property type="project" value="TreeGrafter"/>
</dbReference>
<evidence type="ECO:0000256" key="1">
    <source>
        <dbReference type="ARBA" id="ARBA00001946"/>
    </source>
</evidence>
<dbReference type="InterPro" id="IPR022311">
    <property type="entry name" value="PolX-like"/>
</dbReference>
<comment type="catalytic activity">
    <reaction evidence="21">
        <text>DNA(n) + a 2'-deoxyribonucleoside 5'-triphosphate = DNA(n+1) + diphosphate</text>
        <dbReference type="Rhea" id="RHEA:22508"/>
        <dbReference type="Rhea" id="RHEA-COMP:17339"/>
        <dbReference type="Rhea" id="RHEA-COMP:17340"/>
        <dbReference type="ChEBI" id="CHEBI:33019"/>
        <dbReference type="ChEBI" id="CHEBI:61560"/>
        <dbReference type="ChEBI" id="CHEBI:173112"/>
        <dbReference type="EC" id="2.7.7.7"/>
    </reaction>
</comment>
<evidence type="ECO:0000256" key="21">
    <source>
        <dbReference type="ARBA" id="ARBA00049244"/>
    </source>
</evidence>